<dbReference type="PATRIC" id="fig|1423725.3.peg.2222"/>
<dbReference type="Proteomes" id="UP000051015">
    <property type="component" value="Unassembled WGS sequence"/>
</dbReference>
<accession>A0A0R2D4I0</accession>
<sequence length="76" mass="8750">MIFSDIEKALNGVFENISGGFLNTLEDFKERNPTVENVTLWLYRLITHALEQLDVQLTRLEVSESPTRTYCITISD</sequence>
<dbReference type="UniPathway" id="UPA00391"/>
<reference evidence="7 8" key="1">
    <citation type="journal article" date="2015" name="Genome Announc.">
        <title>Expanding the biotechnology potential of lactobacilli through comparative genomics of 213 strains and associated genera.</title>
        <authorList>
            <person name="Sun Z."/>
            <person name="Harris H.M."/>
            <person name="McCann A."/>
            <person name="Guo C."/>
            <person name="Argimon S."/>
            <person name="Zhang W."/>
            <person name="Yang X."/>
            <person name="Jeffery I.B."/>
            <person name="Cooney J.C."/>
            <person name="Kagawa T.F."/>
            <person name="Liu W."/>
            <person name="Song Y."/>
            <person name="Salvetti E."/>
            <person name="Wrobel A."/>
            <person name="Rasinkangas P."/>
            <person name="Parkhill J."/>
            <person name="Rea M.C."/>
            <person name="O'Sullivan O."/>
            <person name="Ritari J."/>
            <person name="Douillard F.P."/>
            <person name="Paul Ross R."/>
            <person name="Yang R."/>
            <person name="Briner A.E."/>
            <person name="Felis G.E."/>
            <person name="de Vos W.M."/>
            <person name="Barrangou R."/>
            <person name="Klaenhammer T.R."/>
            <person name="Caufield P.W."/>
            <person name="Cui Y."/>
            <person name="Zhang H."/>
            <person name="O'Toole P.W."/>
        </authorList>
    </citation>
    <scope>NUCLEOTIDE SEQUENCE [LARGE SCALE GENOMIC DNA]</scope>
    <source>
        <strain evidence="7 8">DSM 21051</strain>
    </source>
</reference>
<dbReference type="InterPro" id="IPR007115">
    <property type="entry name" value="6-PTP_synth/QueD"/>
</dbReference>
<dbReference type="SUPFAM" id="SSF55620">
    <property type="entry name" value="Tetrahydrobiopterin biosynthesis enzymes-like"/>
    <property type="match status" value="1"/>
</dbReference>
<evidence type="ECO:0000313" key="8">
    <source>
        <dbReference type="Proteomes" id="UP000051015"/>
    </source>
</evidence>
<dbReference type="InterPro" id="IPR038418">
    <property type="entry name" value="6-PTP_synth/QueD_sf"/>
</dbReference>
<evidence type="ECO:0000256" key="6">
    <source>
        <dbReference type="ARBA" id="ARBA00048807"/>
    </source>
</evidence>
<evidence type="ECO:0000256" key="1">
    <source>
        <dbReference type="ARBA" id="ARBA00005061"/>
    </source>
</evidence>
<comment type="catalytic activity">
    <reaction evidence="6">
        <text>7,8-dihydroneopterin 3'-triphosphate + H2O = 6-carboxy-5,6,7,8-tetrahydropterin + triphosphate + acetaldehyde + 2 H(+)</text>
        <dbReference type="Rhea" id="RHEA:27966"/>
        <dbReference type="ChEBI" id="CHEBI:15343"/>
        <dbReference type="ChEBI" id="CHEBI:15377"/>
        <dbReference type="ChEBI" id="CHEBI:15378"/>
        <dbReference type="ChEBI" id="CHEBI:18036"/>
        <dbReference type="ChEBI" id="CHEBI:58462"/>
        <dbReference type="ChEBI" id="CHEBI:61032"/>
        <dbReference type="EC" id="4.1.2.50"/>
    </reaction>
</comment>
<protein>
    <recommendedName>
        <fullName evidence="4">6-carboxy-5,6,7,8-tetrahydropterin synthase</fullName>
        <ecNumber evidence="3">4.1.2.50</ecNumber>
    </recommendedName>
    <alternativeName>
        <fullName evidence="5">Queuosine biosynthesis protein QueD</fullName>
    </alternativeName>
</protein>
<gene>
    <name evidence="7" type="ORF">FC19_GL002160</name>
</gene>
<evidence type="ECO:0000256" key="5">
    <source>
        <dbReference type="ARBA" id="ARBA00031449"/>
    </source>
</evidence>
<dbReference type="Gene3D" id="3.30.479.10">
    <property type="entry name" value="6-pyruvoyl tetrahydropterin synthase/QueD"/>
    <property type="match status" value="1"/>
</dbReference>
<comment type="pathway">
    <text evidence="1">Purine metabolism; 7-cyano-7-deazaguanine biosynthesis.</text>
</comment>
<organism evidence="7 8">
    <name type="scientific">Liquorilactobacillus aquaticus DSM 21051</name>
    <dbReference type="NCBI Taxonomy" id="1423725"/>
    <lineage>
        <taxon>Bacteria</taxon>
        <taxon>Bacillati</taxon>
        <taxon>Bacillota</taxon>
        <taxon>Bacilli</taxon>
        <taxon>Lactobacillales</taxon>
        <taxon>Lactobacillaceae</taxon>
        <taxon>Liquorilactobacillus</taxon>
    </lineage>
</organism>
<dbReference type="AlphaFoldDB" id="A0A0R2D4I0"/>
<dbReference type="STRING" id="1423725.FC19_GL002160"/>
<proteinExistence type="inferred from homology"/>
<dbReference type="EC" id="4.1.2.50" evidence="3"/>
<comment type="similarity">
    <text evidence="2">Belongs to the PTPS family. QueD subfamily.</text>
</comment>
<name>A0A0R2D4I0_9LACO</name>
<evidence type="ECO:0000256" key="3">
    <source>
        <dbReference type="ARBA" id="ARBA00012982"/>
    </source>
</evidence>
<keyword evidence="8" id="KW-1185">Reference proteome</keyword>
<evidence type="ECO:0000256" key="2">
    <source>
        <dbReference type="ARBA" id="ARBA00008900"/>
    </source>
</evidence>
<dbReference type="GO" id="GO:0070497">
    <property type="term" value="F:6-carboxytetrahydropterin synthase activity"/>
    <property type="evidence" value="ECO:0007669"/>
    <property type="project" value="UniProtKB-EC"/>
</dbReference>
<dbReference type="Pfam" id="PF01242">
    <property type="entry name" value="PTPS"/>
    <property type="match status" value="1"/>
</dbReference>
<comment type="caution">
    <text evidence="7">The sequence shown here is derived from an EMBL/GenBank/DDBJ whole genome shotgun (WGS) entry which is preliminary data.</text>
</comment>
<dbReference type="EMBL" id="AYZD01000033">
    <property type="protein sequence ID" value="KRM95068.1"/>
    <property type="molecule type" value="Genomic_DNA"/>
</dbReference>
<evidence type="ECO:0000313" key="7">
    <source>
        <dbReference type="EMBL" id="KRM95068.1"/>
    </source>
</evidence>
<evidence type="ECO:0000256" key="4">
    <source>
        <dbReference type="ARBA" id="ARBA00018141"/>
    </source>
</evidence>